<comment type="similarity">
    <text evidence="3">Belongs to the krueppel C2H2-type zinc-finger protein family.</text>
</comment>
<feature type="domain" description="C2H2-type" evidence="15">
    <location>
        <begin position="224"/>
        <end position="251"/>
    </location>
</feature>
<dbReference type="Pfam" id="PF12874">
    <property type="entry name" value="zf-met"/>
    <property type="match status" value="1"/>
</dbReference>
<evidence type="ECO:0000256" key="12">
    <source>
        <dbReference type="ARBA" id="ARBA00068876"/>
    </source>
</evidence>
<dbReference type="GO" id="GO:0000122">
    <property type="term" value="P:negative regulation of transcription by RNA polymerase II"/>
    <property type="evidence" value="ECO:0007669"/>
    <property type="project" value="UniProtKB-ARBA"/>
</dbReference>
<evidence type="ECO:0000256" key="14">
    <source>
        <dbReference type="SAM" id="MobiDB-lite"/>
    </source>
</evidence>
<organism evidence="16 17">
    <name type="scientific">Acrobeloides nanus</name>
    <dbReference type="NCBI Taxonomy" id="290746"/>
    <lineage>
        <taxon>Eukaryota</taxon>
        <taxon>Metazoa</taxon>
        <taxon>Ecdysozoa</taxon>
        <taxon>Nematoda</taxon>
        <taxon>Chromadorea</taxon>
        <taxon>Rhabditida</taxon>
        <taxon>Tylenchina</taxon>
        <taxon>Cephalobomorpha</taxon>
        <taxon>Cephaloboidea</taxon>
        <taxon>Cephalobidae</taxon>
        <taxon>Acrobeloides</taxon>
    </lineage>
</organism>
<keyword evidence="9" id="KW-0238">DNA-binding</keyword>
<feature type="domain" description="C2H2-type" evidence="15">
    <location>
        <begin position="139"/>
        <end position="166"/>
    </location>
</feature>
<dbReference type="PROSITE" id="PS50157">
    <property type="entry name" value="ZINC_FINGER_C2H2_2"/>
    <property type="match status" value="10"/>
</dbReference>
<keyword evidence="7" id="KW-0862">Zinc</keyword>
<evidence type="ECO:0000313" key="16">
    <source>
        <dbReference type="Proteomes" id="UP000887540"/>
    </source>
</evidence>
<keyword evidence="10" id="KW-0804">Transcription</keyword>
<comment type="subcellular location">
    <subcellularLocation>
        <location evidence="2">Nucleus</location>
    </subcellularLocation>
</comment>
<comment type="function">
    <text evidence="1">May be involved in transcriptional regulation.</text>
</comment>
<evidence type="ECO:0000256" key="11">
    <source>
        <dbReference type="ARBA" id="ARBA00023242"/>
    </source>
</evidence>
<dbReference type="PROSITE" id="PS00028">
    <property type="entry name" value="ZINC_FINGER_C2H2_1"/>
    <property type="match status" value="9"/>
</dbReference>
<feature type="domain" description="C2H2-type" evidence="15">
    <location>
        <begin position="265"/>
        <end position="294"/>
    </location>
</feature>
<dbReference type="PANTHER" id="PTHR16515:SF66">
    <property type="entry name" value="C2H2-TYPE DOMAIN-CONTAINING PROTEIN"/>
    <property type="match status" value="1"/>
</dbReference>
<feature type="domain" description="C2H2-type" evidence="15">
    <location>
        <begin position="75"/>
        <end position="103"/>
    </location>
</feature>
<evidence type="ECO:0000256" key="10">
    <source>
        <dbReference type="ARBA" id="ARBA00023163"/>
    </source>
</evidence>
<dbReference type="InterPro" id="IPR036236">
    <property type="entry name" value="Znf_C2H2_sf"/>
</dbReference>
<dbReference type="InterPro" id="IPR013087">
    <property type="entry name" value="Znf_C2H2_type"/>
</dbReference>
<evidence type="ECO:0000256" key="2">
    <source>
        <dbReference type="ARBA" id="ARBA00004123"/>
    </source>
</evidence>
<dbReference type="AlphaFoldDB" id="A0A914CHW0"/>
<dbReference type="SMART" id="SM00355">
    <property type="entry name" value="ZnF_C2H2"/>
    <property type="match status" value="10"/>
</dbReference>
<feature type="domain" description="C2H2-type" evidence="15">
    <location>
        <begin position="167"/>
        <end position="195"/>
    </location>
</feature>
<dbReference type="FunFam" id="3.30.160.60:FF:000771">
    <property type="entry name" value="zinc finger protein 648"/>
    <property type="match status" value="1"/>
</dbReference>
<dbReference type="Pfam" id="PF00096">
    <property type="entry name" value="zf-C2H2"/>
    <property type="match status" value="8"/>
</dbReference>
<dbReference type="PANTHER" id="PTHR16515">
    <property type="entry name" value="PR DOMAIN ZINC FINGER PROTEIN"/>
    <property type="match status" value="1"/>
</dbReference>
<evidence type="ECO:0000313" key="17">
    <source>
        <dbReference type="WBParaSite" id="ACRNAN_scaffold10987.g21332.t1"/>
    </source>
</evidence>
<feature type="domain" description="C2H2-type" evidence="15">
    <location>
        <begin position="111"/>
        <end position="138"/>
    </location>
</feature>
<evidence type="ECO:0000259" key="15">
    <source>
        <dbReference type="PROSITE" id="PS50157"/>
    </source>
</evidence>
<dbReference type="WBParaSite" id="ACRNAN_scaffold10987.g21332.t1">
    <property type="protein sequence ID" value="ACRNAN_scaffold10987.g21332.t1"/>
    <property type="gene ID" value="ACRNAN_scaffold10987.g21332"/>
</dbReference>
<evidence type="ECO:0000256" key="1">
    <source>
        <dbReference type="ARBA" id="ARBA00003767"/>
    </source>
</evidence>
<protein>
    <recommendedName>
        <fullName evidence="12">Zinc finger protein 865</fullName>
    </recommendedName>
</protein>
<evidence type="ECO:0000256" key="13">
    <source>
        <dbReference type="PROSITE-ProRule" id="PRU00042"/>
    </source>
</evidence>
<keyword evidence="4" id="KW-0479">Metal-binding</keyword>
<dbReference type="GO" id="GO:0005634">
    <property type="term" value="C:nucleus"/>
    <property type="evidence" value="ECO:0007669"/>
    <property type="project" value="UniProtKB-SubCell"/>
</dbReference>
<proteinExistence type="inferred from homology"/>
<dbReference type="Proteomes" id="UP000887540">
    <property type="component" value="Unplaced"/>
</dbReference>
<evidence type="ECO:0000256" key="7">
    <source>
        <dbReference type="ARBA" id="ARBA00022833"/>
    </source>
</evidence>
<keyword evidence="16" id="KW-1185">Reference proteome</keyword>
<dbReference type="GO" id="GO:0003677">
    <property type="term" value="F:DNA binding"/>
    <property type="evidence" value="ECO:0007669"/>
    <property type="project" value="UniProtKB-KW"/>
</dbReference>
<feature type="compositionally biased region" description="Polar residues" evidence="14">
    <location>
        <begin position="357"/>
        <end position="372"/>
    </location>
</feature>
<feature type="domain" description="C2H2-type" evidence="15">
    <location>
        <begin position="295"/>
        <end position="322"/>
    </location>
</feature>
<dbReference type="FunFam" id="3.30.160.60:FF:000145">
    <property type="entry name" value="Zinc finger protein 574"/>
    <property type="match status" value="1"/>
</dbReference>
<dbReference type="FunFam" id="3.30.160.60:FF:000446">
    <property type="entry name" value="Zinc finger protein"/>
    <property type="match status" value="1"/>
</dbReference>
<feature type="domain" description="C2H2-type" evidence="15">
    <location>
        <begin position="47"/>
        <end position="74"/>
    </location>
</feature>
<keyword evidence="8" id="KW-0805">Transcription regulation</keyword>
<dbReference type="Gene3D" id="3.30.160.60">
    <property type="entry name" value="Classic Zinc Finger"/>
    <property type="match status" value="8"/>
</dbReference>
<accession>A0A914CHW0</accession>
<dbReference type="InterPro" id="IPR050331">
    <property type="entry name" value="Zinc_finger"/>
</dbReference>
<dbReference type="FunFam" id="3.30.160.60:FF:000512">
    <property type="entry name" value="zinc finger protein 197 isoform X1"/>
    <property type="match status" value="1"/>
</dbReference>
<dbReference type="FunFam" id="3.30.160.60:FF:002343">
    <property type="entry name" value="Zinc finger protein 33A"/>
    <property type="match status" value="1"/>
</dbReference>
<evidence type="ECO:0000256" key="6">
    <source>
        <dbReference type="ARBA" id="ARBA00022771"/>
    </source>
</evidence>
<feature type="domain" description="C2H2-type" evidence="15">
    <location>
        <begin position="196"/>
        <end position="223"/>
    </location>
</feature>
<reference evidence="17" key="1">
    <citation type="submission" date="2022-11" db="UniProtKB">
        <authorList>
            <consortium name="WormBaseParasite"/>
        </authorList>
    </citation>
    <scope>IDENTIFICATION</scope>
</reference>
<evidence type="ECO:0000256" key="5">
    <source>
        <dbReference type="ARBA" id="ARBA00022737"/>
    </source>
</evidence>
<keyword evidence="5" id="KW-0677">Repeat</keyword>
<sequence>MAMVPDFVNEIEIEDEDFDDIHAEDLLATVSNLFEPQNLDDPNAFNYKCNQCGKRFRLAHHLREHYKAHSEDRPFSCDYCEARFKFAQGKRRHEARNHLGQPPPEPRPKLYECQECHKRFDRMTYLDDHMRIHTGERPFTCDICAKVFRRQQDVTKHKLIHTGERKHECEECGLKFYERSKLNKHISSVHKNERPFACETCGKSFNQARDLRRHQITHSEDAQFLCELCNRKFKREDNFRAHTRRCKNKDPIAQSAKDNEEDRPFKCDQCGMRFKASYCLKRHRKKHFNNGVKPFECETCKKRFTERKDLRRHNRIHTGEAHYTCKLCAKNFIRKDYLDHHIRKIHKDELGDKSDAYTPQNPINEDGSQQNGLSIKAEDLEPGDGVIVEPILNHKIYSAEKLDLNQISDKTECPKKEI</sequence>
<feature type="domain" description="C2H2-type" evidence="15">
    <location>
        <begin position="323"/>
        <end position="351"/>
    </location>
</feature>
<keyword evidence="11" id="KW-0539">Nucleus</keyword>
<name>A0A914CHW0_9BILA</name>
<evidence type="ECO:0000256" key="9">
    <source>
        <dbReference type="ARBA" id="ARBA00023125"/>
    </source>
</evidence>
<feature type="region of interest" description="Disordered" evidence="14">
    <location>
        <begin position="351"/>
        <end position="372"/>
    </location>
</feature>
<evidence type="ECO:0000256" key="8">
    <source>
        <dbReference type="ARBA" id="ARBA00023015"/>
    </source>
</evidence>
<dbReference type="SUPFAM" id="SSF57667">
    <property type="entry name" value="beta-beta-alpha zinc fingers"/>
    <property type="match status" value="6"/>
</dbReference>
<dbReference type="FunFam" id="3.30.160.60:FF:000100">
    <property type="entry name" value="Zinc finger 45-like"/>
    <property type="match status" value="1"/>
</dbReference>
<keyword evidence="6 13" id="KW-0863">Zinc-finger</keyword>
<dbReference type="GO" id="GO:0008270">
    <property type="term" value="F:zinc ion binding"/>
    <property type="evidence" value="ECO:0007669"/>
    <property type="project" value="UniProtKB-KW"/>
</dbReference>
<evidence type="ECO:0000256" key="4">
    <source>
        <dbReference type="ARBA" id="ARBA00022723"/>
    </source>
</evidence>
<evidence type="ECO:0000256" key="3">
    <source>
        <dbReference type="ARBA" id="ARBA00006991"/>
    </source>
</evidence>